<name>A0A8M1FLE7_URSMA</name>
<dbReference type="GeneID" id="103678704"/>
<evidence type="ECO:0000256" key="2">
    <source>
        <dbReference type="ARBA" id="ARBA00022737"/>
    </source>
</evidence>
<proteinExistence type="inferred from homology"/>
<sequence length="594" mass="63046">MPWLAGARTAAGASRTAGRKEAPLPCLRAGKTGGERYEAGGRQVARKLRGPWWLQPRDPGDRSREPGHVPEGALWRHSQIGPLAPHQLVGAGPQLGFILHFGPGHPGARLSARASSGSGPSPALEGAAVFIYTSAAAAPEAARAGPRREHRAPPKECTTPGAALNTDRARRAHKNGHCRPDGGGAAAAEDAFSIQARTPQASQANAGPQSLVLGQDKAANRPREPRESSSSSPSTLRQILGAMESQVAGGPAGPALPNGPLLGTNGATDDSKTNLIVNYLPQNMTQDEFKSLFGSIGDIESCKLVRDKITGQSLGYGFVNYSDPNDADKAINTLNGLKLQTKTIKVSYARPSSASIRDANLYVSGLPKTMSQKEMEQLFSQYGRIITSRILVDQVTGVSRGVGFIRFDKRIEAEEAIKGLNGQKPLGAAEPITVKFANNPSQKTGQALLTHLYQSSARRYAGPLHHQTQRFRLDNLLNMAYGVKRFSPIAIDGMSGLAGVGLSGGAAGAGWCIFVYNLSPEADESVLWQLFGPFGLALRMGGKLVRAETLKIAARGPRALRCWALLRGPRSISSDVNQALMGPPLRSHQMGEKV</sequence>
<feature type="region of interest" description="Disordered" evidence="6">
    <location>
        <begin position="217"/>
        <end position="236"/>
    </location>
</feature>
<dbReference type="PROSITE" id="PS50102">
    <property type="entry name" value="RRM"/>
    <property type="match status" value="2"/>
</dbReference>
<dbReference type="InterPro" id="IPR035979">
    <property type="entry name" value="RBD_domain_sf"/>
</dbReference>
<evidence type="ECO:0000256" key="5">
    <source>
        <dbReference type="RuleBase" id="RU361281"/>
    </source>
</evidence>
<dbReference type="AlphaFoldDB" id="A0A8M1FLE7"/>
<evidence type="ECO:0000256" key="1">
    <source>
        <dbReference type="ARBA" id="ARBA00006266"/>
    </source>
</evidence>
<dbReference type="OrthoDB" id="266020at2759"/>
<dbReference type="PANTHER" id="PTHR10352">
    <property type="entry name" value="EUKARYOTIC TRANSLATION INITIATION FACTOR 3 SUBUNIT G"/>
    <property type="match status" value="1"/>
</dbReference>
<dbReference type="InterPro" id="IPR002343">
    <property type="entry name" value="Hud_Sxl_RNA"/>
</dbReference>
<dbReference type="PRINTS" id="PR00961">
    <property type="entry name" value="HUDSXLRNA"/>
</dbReference>
<feature type="domain" description="RRM" evidence="7">
    <location>
        <begin position="273"/>
        <end position="351"/>
    </location>
</feature>
<dbReference type="Proteomes" id="UP000261680">
    <property type="component" value="Unplaced"/>
</dbReference>
<evidence type="ECO:0000256" key="4">
    <source>
        <dbReference type="PROSITE-ProRule" id="PRU00176"/>
    </source>
</evidence>
<dbReference type="FunFam" id="3.30.70.330:FF:000005">
    <property type="entry name" value="ELAV-like protein"/>
    <property type="match status" value="1"/>
</dbReference>
<organism evidence="8 9">
    <name type="scientific">Ursus maritimus</name>
    <name type="common">Polar bear</name>
    <name type="synonym">Thalarctos maritimus</name>
    <dbReference type="NCBI Taxonomy" id="29073"/>
    <lineage>
        <taxon>Eukaryota</taxon>
        <taxon>Metazoa</taxon>
        <taxon>Chordata</taxon>
        <taxon>Craniata</taxon>
        <taxon>Vertebrata</taxon>
        <taxon>Euteleostomi</taxon>
        <taxon>Mammalia</taxon>
        <taxon>Eutheria</taxon>
        <taxon>Laurasiatheria</taxon>
        <taxon>Carnivora</taxon>
        <taxon>Caniformia</taxon>
        <taxon>Ursidae</taxon>
        <taxon>Ursus</taxon>
    </lineage>
</organism>
<dbReference type="NCBIfam" id="TIGR01661">
    <property type="entry name" value="ELAV_HUD_SF"/>
    <property type="match status" value="1"/>
</dbReference>
<comment type="similarity">
    <text evidence="1 5">Belongs to the RRM elav family.</text>
</comment>
<dbReference type="GO" id="GO:0003723">
    <property type="term" value="F:RNA binding"/>
    <property type="evidence" value="ECO:0007669"/>
    <property type="project" value="UniProtKB-UniRule"/>
</dbReference>
<dbReference type="SMART" id="SM00360">
    <property type="entry name" value="RRM"/>
    <property type="match status" value="2"/>
</dbReference>
<evidence type="ECO:0000313" key="9">
    <source>
        <dbReference type="RefSeq" id="XP_040484203.1"/>
    </source>
</evidence>
<feature type="compositionally biased region" description="Basic and acidic residues" evidence="6">
    <location>
        <begin position="58"/>
        <end position="68"/>
    </location>
</feature>
<gene>
    <name evidence="9" type="primary">ELAVL3</name>
</gene>
<keyword evidence="3 4" id="KW-0694">RNA-binding</keyword>
<keyword evidence="2" id="KW-0677">Repeat</keyword>
<dbReference type="InterPro" id="IPR012677">
    <property type="entry name" value="Nucleotide-bd_a/b_plait_sf"/>
</dbReference>
<evidence type="ECO:0000313" key="8">
    <source>
        <dbReference type="Proteomes" id="UP000261680"/>
    </source>
</evidence>
<reference evidence="9" key="1">
    <citation type="submission" date="2025-08" db="UniProtKB">
        <authorList>
            <consortium name="RefSeq"/>
        </authorList>
    </citation>
    <scope>IDENTIFICATION</scope>
    <source>
        <tissue evidence="9">Whole blood</tissue>
    </source>
</reference>
<feature type="region of interest" description="Disordered" evidence="6">
    <location>
        <begin position="1"/>
        <end position="70"/>
    </location>
</feature>
<dbReference type="CDD" id="cd12776">
    <property type="entry name" value="RRM2_HuC"/>
    <property type="match status" value="1"/>
</dbReference>
<feature type="compositionally biased region" description="Basic and acidic residues" evidence="6">
    <location>
        <begin position="218"/>
        <end position="227"/>
    </location>
</feature>
<dbReference type="Gene3D" id="3.30.70.330">
    <property type="match status" value="2"/>
</dbReference>
<dbReference type="CDD" id="cd12772">
    <property type="entry name" value="RRM1_HuC"/>
    <property type="match status" value="1"/>
</dbReference>
<dbReference type="SUPFAM" id="SSF54928">
    <property type="entry name" value="RNA-binding domain, RBD"/>
    <property type="match status" value="2"/>
</dbReference>
<dbReference type="FunFam" id="3.30.70.330:FF:000017">
    <property type="entry name" value="ELAV-like protein"/>
    <property type="match status" value="1"/>
</dbReference>
<dbReference type="RefSeq" id="XP_040484203.1">
    <property type="nucleotide sequence ID" value="XM_040628269.1"/>
</dbReference>
<dbReference type="GO" id="GO:1990904">
    <property type="term" value="C:ribonucleoprotein complex"/>
    <property type="evidence" value="ECO:0007669"/>
    <property type="project" value="InterPro"/>
</dbReference>
<dbReference type="KEGG" id="umr:103678704"/>
<feature type="region of interest" description="Disordered" evidence="6">
    <location>
        <begin position="141"/>
        <end position="167"/>
    </location>
</feature>
<evidence type="ECO:0000259" key="7">
    <source>
        <dbReference type="PROSITE" id="PS50102"/>
    </source>
</evidence>
<evidence type="ECO:0000256" key="6">
    <source>
        <dbReference type="SAM" id="MobiDB-lite"/>
    </source>
</evidence>
<dbReference type="Pfam" id="PF00076">
    <property type="entry name" value="RRM_1"/>
    <property type="match status" value="2"/>
</dbReference>
<feature type="compositionally biased region" description="Low complexity" evidence="6">
    <location>
        <begin position="1"/>
        <end position="16"/>
    </location>
</feature>
<accession>A0A8M1FLE7</accession>
<dbReference type="InterPro" id="IPR000504">
    <property type="entry name" value="RRM_dom"/>
</dbReference>
<dbReference type="InterPro" id="IPR006548">
    <property type="entry name" value="ELAD_HU_SF"/>
</dbReference>
<protein>
    <recommendedName>
        <fullName evidence="5">ELAV-like protein</fullName>
    </recommendedName>
</protein>
<evidence type="ECO:0000256" key="3">
    <source>
        <dbReference type="ARBA" id="ARBA00022884"/>
    </source>
</evidence>
<dbReference type="CTD" id="1995"/>
<feature type="domain" description="RRM" evidence="7">
    <location>
        <begin position="359"/>
        <end position="439"/>
    </location>
</feature>
<keyword evidence="8" id="KW-1185">Reference proteome</keyword>